<feature type="transmembrane region" description="Helical" evidence="1">
    <location>
        <begin position="230"/>
        <end position="250"/>
    </location>
</feature>
<dbReference type="EMBL" id="PFKO01000393">
    <property type="protein sequence ID" value="PIY31043.1"/>
    <property type="molecule type" value="Genomic_DNA"/>
</dbReference>
<dbReference type="RefSeq" id="WP_406608582.1">
    <property type="nucleotide sequence ID" value="NZ_PFKO01000393.1"/>
</dbReference>
<reference evidence="4" key="3">
    <citation type="submission" date="2017-09" db="EMBL/GenBank/DDBJ databases">
        <title>Depth-based differentiation of microbial function through sediment-hosted aquifers and enrichment of novel symbionts in the deep terrestrial subsurface.</title>
        <authorList>
            <person name="Probst A.J."/>
            <person name="Ladd B."/>
            <person name="Jarett J.K."/>
            <person name="Geller-Mcgrath D.E."/>
            <person name="Sieber C.M.K."/>
            <person name="Emerson J.B."/>
            <person name="Anantharaman K."/>
            <person name="Thomas B.C."/>
            <person name="Malmstrom R."/>
            <person name="Stieglmeier M."/>
            <person name="Klingl A."/>
            <person name="Woyke T."/>
            <person name="Ryan C.M."/>
            <person name="Banfield J.F."/>
        </authorList>
    </citation>
    <scope>NUCLEOTIDE SEQUENCE</scope>
    <source>
        <strain evidence="4">CG_4_8_14_3_um_filter_34_18</strain>
    </source>
</reference>
<keyword evidence="1" id="KW-0472">Membrane</keyword>
<dbReference type="STRING" id="1805029.AUK42_01495"/>
<dbReference type="Proteomes" id="UP000182763">
    <property type="component" value="Unassembled WGS sequence"/>
</dbReference>
<dbReference type="Proteomes" id="UP000230646">
    <property type="component" value="Unassembled WGS sequence"/>
</dbReference>
<evidence type="ECO:0000259" key="2">
    <source>
        <dbReference type="Pfam" id="PF07786"/>
    </source>
</evidence>
<evidence type="ECO:0000313" key="3">
    <source>
        <dbReference type="EMBL" id="OIP73145.1"/>
    </source>
</evidence>
<accession>A0A2M7PK81</accession>
<dbReference type="EMBL" id="PFTV01000021">
    <property type="protein sequence ID" value="PJB57935.1"/>
    <property type="molecule type" value="Genomic_DNA"/>
</dbReference>
<evidence type="ECO:0000313" key="5">
    <source>
        <dbReference type="EMBL" id="PIY31043.1"/>
    </source>
</evidence>
<dbReference type="Proteomes" id="UP000231493">
    <property type="component" value="Unassembled WGS sequence"/>
</dbReference>
<evidence type="ECO:0000313" key="8">
    <source>
        <dbReference type="Proteomes" id="UP000228560"/>
    </source>
</evidence>
<protein>
    <recommendedName>
        <fullName evidence="2">Heparan-alpha-glucosaminide N-acetyltransferase catalytic domain-containing protein</fullName>
    </recommendedName>
</protein>
<accession>A0A2M7K9Y8</accession>
<feature type="transmembrane region" description="Helical" evidence="1">
    <location>
        <begin position="12"/>
        <end position="29"/>
    </location>
</feature>
<proteinExistence type="predicted"/>
<dbReference type="EMBL" id="MNYY01000033">
    <property type="protein sequence ID" value="OIP73145.1"/>
    <property type="molecule type" value="Genomic_DNA"/>
</dbReference>
<evidence type="ECO:0000313" key="7">
    <source>
        <dbReference type="Proteomes" id="UP000182763"/>
    </source>
</evidence>
<evidence type="ECO:0000313" key="4">
    <source>
        <dbReference type="EMBL" id="PIX34950.1"/>
    </source>
</evidence>
<comment type="caution">
    <text evidence="3">The sequence shown here is derived from an EMBL/GenBank/DDBJ whole genome shotgun (WGS) entry which is preliminary data.</text>
</comment>
<dbReference type="AlphaFoldDB" id="A0A1J5GK27"/>
<dbReference type="Pfam" id="PF07786">
    <property type="entry name" value="HGSNAT_cat"/>
    <property type="match status" value="1"/>
</dbReference>
<feature type="transmembrane region" description="Helical" evidence="1">
    <location>
        <begin position="49"/>
        <end position="71"/>
    </location>
</feature>
<feature type="transmembrane region" description="Helical" evidence="1">
    <location>
        <begin position="183"/>
        <end position="201"/>
    </location>
</feature>
<dbReference type="Proteomes" id="UP000228560">
    <property type="component" value="Unassembled WGS sequence"/>
</dbReference>
<feature type="transmembrane region" description="Helical" evidence="1">
    <location>
        <begin position="142"/>
        <end position="163"/>
    </location>
</feature>
<dbReference type="EMBL" id="PFIP01000032">
    <property type="protein sequence ID" value="PIX34950.1"/>
    <property type="molecule type" value="Genomic_DNA"/>
</dbReference>
<sequence>MKKSSIERFWEIDFLRGIAIIMMVLYHLLYNLHYFAHYNINVYSGFWMYFARATATIFIFLVGVSISISFSRTKNISSDTKEARLFLKYLRRGLKVFSWGLIITLVTWVFLREGFVIFGILHLIGISIILAYPFLKLRYWNLLIGLFCLFLGAYLKGFVFNFYWLSWLGFRPAQFYSVDYFPLLPWFGLVLIGIFFGNLLYPDYSRKFQLANFSSFSVIKIFCFLGKHSLFIYLIHQPLIIALLYFFGMAKINLF</sequence>
<reference evidence="3 7" key="1">
    <citation type="journal article" date="2016" name="Environ. Microbiol.">
        <title>Genomic resolution of a cold subsurface aquifer community provides metabolic insights for novel microbes adapted to high CO concentrations.</title>
        <authorList>
            <person name="Probst A.J."/>
            <person name="Castelle C.J."/>
            <person name="Singh A."/>
            <person name="Brown C.T."/>
            <person name="Anantharaman K."/>
            <person name="Sharon I."/>
            <person name="Hug L.A."/>
            <person name="Burstein D."/>
            <person name="Emerson J.B."/>
            <person name="Thomas B.C."/>
            <person name="Banfield J.F."/>
        </authorList>
    </citation>
    <scope>NUCLEOTIDE SEQUENCE [LARGE SCALE GENOMIC DNA]</scope>
    <source>
        <strain evidence="3">CG2_30_33_13</strain>
    </source>
</reference>
<feature type="transmembrane region" description="Helical" evidence="1">
    <location>
        <begin position="117"/>
        <end position="135"/>
    </location>
</feature>
<reference evidence="8 9" key="2">
    <citation type="submission" date="2017-09" db="EMBL/GenBank/DDBJ databases">
        <title>Depth-based differentiation of microbial function through sediment-hosted aquifers and enrichment of novel symbionts in the deep terrestrial subsurface.</title>
        <authorList>
            <person name="Probst A.J."/>
            <person name="Ladd B."/>
            <person name="Jarett J.K."/>
            <person name="Geller-Mcgrath D.E."/>
            <person name="Sieber C.M."/>
            <person name="Emerson J.B."/>
            <person name="Anantharaman K."/>
            <person name="Thomas B.C."/>
            <person name="Malmstrom R."/>
            <person name="Stieglmeier M."/>
            <person name="Klingl A."/>
            <person name="Woyke T."/>
            <person name="Ryan C.M."/>
            <person name="Banfield J.F."/>
        </authorList>
    </citation>
    <scope>NUCLEOTIDE SEQUENCE [LARGE SCALE GENOMIC DNA]</scope>
    <source>
        <strain evidence="5">CG_4_10_14_3_um_filter_34_13</strain>
        <strain evidence="6">CG_4_9_14_3_um_filter_33_16</strain>
    </source>
</reference>
<feature type="transmembrane region" description="Helical" evidence="1">
    <location>
        <begin position="92"/>
        <end position="111"/>
    </location>
</feature>
<evidence type="ECO:0000256" key="1">
    <source>
        <dbReference type="SAM" id="Phobius"/>
    </source>
</evidence>
<feature type="domain" description="Heparan-alpha-glucosaminide N-acetyltransferase catalytic" evidence="2">
    <location>
        <begin position="8"/>
        <end position="238"/>
    </location>
</feature>
<organism evidence="3 7">
    <name type="scientific">Candidatus Infernicultor aquiphilus</name>
    <dbReference type="NCBI Taxonomy" id="1805029"/>
    <lineage>
        <taxon>Bacteria</taxon>
        <taxon>Pseudomonadati</taxon>
        <taxon>Atribacterota</taxon>
        <taxon>Candidatus Phoenicimicrobiia</taxon>
        <taxon>Candidatus Pheonicimicrobiales</taxon>
        <taxon>Candidatus Phoenicimicrobiaceae</taxon>
        <taxon>Candidatus Infernicultor</taxon>
    </lineage>
</organism>
<gene>
    <name evidence="3" type="ORF">AUK42_01495</name>
    <name evidence="6" type="ORF">CO097_00890</name>
    <name evidence="5" type="ORF">COZ07_10595</name>
    <name evidence="4" type="ORF">COZ58_01975</name>
</gene>
<evidence type="ECO:0000313" key="9">
    <source>
        <dbReference type="Proteomes" id="UP000230646"/>
    </source>
</evidence>
<accession>A0A1J5GK27</accession>
<keyword evidence="1" id="KW-1133">Transmembrane helix</keyword>
<evidence type="ECO:0000313" key="6">
    <source>
        <dbReference type="EMBL" id="PJB57935.1"/>
    </source>
</evidence>
<keyword evidence="1" id="KW-0812">Transmembrane</keyword>
<accession>A0A2M8CFT9</accession>
<dbReference type="InterPro" id="IPR012429">
    <property type="entry name" value="HGSNAT_cat"/>
</dbReference>
<name>A0A1J5GK27_9BACT</name>